<evidence type="ECO:0000256" key="1">
    <source>
        <dbReference type="ARBA" id="ARBA00093462"/>
    </source>
</evidence>
<evidence type="ECO:0000259" key="4">
    <source>
        <dbReference type="Pfam" id="PF25888"/>
    </source>
</evidence>
<evidence type="ECO:0000313" key="6">
    <source>
        <dbReference type="Proteomes" id="UP000198660"/>
    </source>
</evidence>
<keyword evidence="6" id="KW-1185">Reference proteome</keyword>
<dbReference type="Pfam" id="PF25888">
    <property type="entry name" value="WHD_DnaB"/>
    <property type="match status" value="1"/>
</dbReference>
<dbReference type="InterPro" id="IPR058660">
    <property type="entry name" value="WHD_DnaB"/>
</dbReference>
<organism evidence="5 6">
    <name type="scientific">Marininema halotolerans</name>
    <dbReference type="NCBI Taxonomy" id="1155944"/>
    <lineage>
        <taxon>Bacteria</taxon>
        <taxon>Bacillati</taxon>
        <taxon>Bacillota</taxon>
        <taxon>Bacilli</taxon>
        <taxon>Bacillales</taxon>
        <taxon>Thermoactinomycetaceae</taxon>
        <taxon>Marininema</taxon>
    </lineage>
</organism>
<feature type="domain" description="DnaB/C C-terminal" evidence="3">
    <location>
        <begin position="354"/>
        <end position="419"/>
    </location>
</feature>
<feature type="region of interest" description="Disordered" evidence="2">
    <location>
        <begin position="296"/>
        <end position="333"/>
    </location>
</feature>
<protein>
    <submittedName>
        <fullName evidence="5">Replicative DNA helicase loader DnaB</fullName>
    </submittedName>
</protein>
<dbReference type="GO" id="GO:0004386">
    <property type="term" value="F:helicase activity"/>
    <property type="evidence" value="ECO:0007669"/>
    <property type="project" value="UniProtKB-KW"/>
</dbReference>
<evidence type="ECO:0000256" key="2">
    <source>
        <dbReference type="SAM" id="MobiDB-lite"/>
    </source>
</evidence>
<name>A0A1I6S4X5_9BACL</name>
<keyword evidence="5" id="KW-0067">ATP-binding</keyword>
<dbReference type="Proteomes" id="UP000198660">
    <property type="component" value="Unassembled WGS sequence"/>
</dbReference>
<feature type="compositionally biased region" description="Basic and acidic residues" evidence="2">
    <location>
        <begin position="313"/>
        <end position="324"/>
    </location>
</feature>
<dbReference type="AlphaFoldDB" id="A0A1I6S4X5"/>
<feature type="domain" description="Replicative helicase loading/DNA remodeling protein DnaB N-terminal winged helix" evidence="4">
    <location>
        <begin position="12"/>
        <end position="177"/>
    </location>
</feature>
<feature type="region of interest" description="Disordered" evidence="2">
    <location>
        <begin position="433"/>
        <end position="482"/>
    </location>
</feature>
<keyword evidence="5" id="KW-0347">Helicase</keyword>
<dbReference type="Pfam" id="PF07261">
    <property type="entry name" value="DnaB_2"/>
    <property type="match status" value="1"/>
</dbReference>
<accession>A0A1I6S4X5</accession>
<dbReference type="InterPro" id="IPR006343">
    <property type="entry name" value="DnaB/C_C"/>
</dbReference>
<comment type="similarity">
    <text evidence="1">Belongs to the DnaB/DnaD family.</text>
</comment>
<dbReference type="EMBL" id="FPAA01000006">
    <property type="protein sequence ID" value="SFS71997.1"/>
    <property type="molecule type" value="Genomic_DNA"/>
</dbReference>
<evidence type="ECO:0000313" key="5">
    <source>
        <dbReference type="EMBL" id="SFS71997.1"/>
    </source>
</evidence>
<keyword evidence="5" id="KW-0378">Hydrolase</keyword>
<reference evidence="6" key="1">
    <citation type="submission" date="2016-10" db="EMBL/GenBank/DDBJ databases">
        <authorList>
            <person name="Varghese N."/>
            <person name="Submissions S."/>
        </authorList>
    </citation>
    <scope>NUCLEOTIDE SEQUENCE [LARGE SCALE GENOMIC DNA]</scope>
    <source>
        <strain evidence="6">DSM 45789</strain>
    </source>
</reference>
<evidence type="ECO:0000259" key="3">
    <source>
        <dbReference type="Pfam" id="PF07261"/>
    </source>
</evidence>
<feature type="compositionally biased region" description="Low complexity" evidence="2">
    <location>
        <begin position="467"/>
        <end position="476"/>
    </location>
</feature>
<keyword evidence="5" id="KW-0547">Nucleotide-binding</keyword>
<sequence>MMMSMTWRDCTPQDGWSVRSCRPLSIADMIALTRLYQPIIGTQATSLYTTYYCYLPLHQAGTSRLMNHLDLMKGLSLSLEEVVEARYLLEGVGLLNTYRYTENGKRVLKYELIPPLTPLRFFQSDVLSVALYNRIGKEGFQLLRNDLLSPSLNNDKQGVEVTKSFGEVFGSLSPTEIASATELNQEHAFLRPAEEQESIEGRRPAFNREEDDLTMVRSRLADRLDDGAWTVAVENCLREIRFLYQLDDWDLIKALQNPYVTQGGRIDIPRFRSFVRSQYRMRFGSAPVVIGRKQLSSMTVEQPEPPGSVPLPQEKEETTKKEQKASGQTEEEERHFRALNQLSPIKLLSHFQKGKQIPRSDLELVEDLASQYGLTNGVINVLLEYVLYTYDYKLPRPLVEKIAGHWQRKNIDTVEDAREMVRKELNWEWNKRNNGENKRRQGTTSPWKKRRMAEEKLPKAIARSQKQKQTSSSSAQVWEVDPEAAAQLQAEIEKMEQSFAERDKQKGNA</sequence>
<proteinExistence type="inferred from homology"/>
<gene>
    <name evidence="5" type="ORF">SAMN05444972_106146</name>
</gene>